<dbReference type="InterPro" id="IPR017907">
    <property type="entry name" value="Znf_RING_CS"/>
</dbReference>
<dbReference type="PANTHER" id="PTHR10131">
    <property type="entry name" value="TNF RECEPTOR ASSOCIATED FACTOR"/>
    <property type="match status" value="1"/>
</dbReference>
<evidence type="ECO:0000256" key="1">
    <source>
        <dbReference type="ARBA" id="ARBA00000900"/>
    </source>
</evidence>
<dbReference type="PROSITE" id="PS50089">
    <property type="entry name" value="ZF_RING_2"/>
    <property type="match status" value="1"/>
</dbReference>
<evidence type="ECO:0000256" key="9">
    <source>
        <dbReference type="ARBA" id="ARBA00022833"/>
    </source>
</evidence>
<dbReference type="SUPFAM" id="SSF160088">
    <property type="entry name" value="NRDP1 C-terminal domain-like"/>
    <property type="match status" value="1"/>
</dbReference>
<dbReference type="Pfam" id="PF13923">
    <property type="entry name" value="zf-C3HC4_2"/>
    <property type="match status" value="1"/>
</dbReference>
<organism evidence="14 15">
    <name type="scientific">Ramazzottius varieornatus</name>
    <name type="common">Water bear</name>
    <name type="synonym">Tardigrade</name>
    <dbReference type="NCBI Taxonomy" id="947166"/>
    <lineage>
        <taxon>Eukaryota</taxon>
        <taxon>Metazoa</taxon>
        <taxon>Ecdysozoa</taxon>
        <taxon>Tardigrada</taxon>
        <taxon>Eutardigrada</taxon>
        <taxon>Parachela</taxon>
        <taxon>Hypsibioidea</taxon>
        <taxon>Ramazzottiidae</taxon>
        <taxon>Ramazzottius</taxon>
    </lineage>
</organism>
<sequence>MGYDLERFEDPASVDKELLCTICGGVFINPVELPKCEHVFCKACLDRWMQEQPRCPIDREMISSKAPPAPAPRIYRTILQRLRIHCQFYEHGCAAIISLDQVESHEATCEHNPEGLVMCDKGCGTDYKKSAKWEHNCVAILRQKLDESFTLIHNMTTEISDLKRKVKELEEGKGYRRAQPTVRPEHIAEWADQLTLAQVTYWGGLISTPDSYLQTQVKEALEQSCLNTNCPAELIDLLMQNSHERAWPPGLRTLERRLFNRTIYEGYACRRVPGSQAVVILSQDNRHMSDDMILHPGLIVIFAHGVEDSNFSDIRD</sequence>
<dbReference type="EMBL" id="BDGG01000003">
    <property type="protein sequence ID" value="GAU95963.1"/>
    <property type="molecule type" value="Genomic_DNA"/>
</dbReference>
<evidence type="ECO:0000256" key="6">
    <source>
        <dbReference type="ARBA" id="ARBA00022723"/>
    </source>
</evidence>
<protein>
    <recommendedName>
        <fullName evidence="4">E3 ubiquitin-protein ligase NRDP1</fullName>
        <ecNumber evidence="3">2.3.2.27</ecNumber>
    </recommendedName>
    <alternativeName>
        <fullName evidence="10">RING finger protein 41</fullName>
    </alternativeName>
    <alternativeName>
        <fullName evidence="11">RING-type E3 ubiquitin transferase NRDP1</fullName>
    </alternativeName>
</protein>
<dbReference type="GO" id="GO:0008270">
    <property type="term" value="F:zinc ion binding"/>
    <property type="evidence" value="ECO:0007669"/>
    <property type="project" value="UniProtKB-KW"/>
</dbReference>
<dbReference type="InterPro" id="IPR001841">
    <property type="entry name" value="Znf_RING"/>
</dbReference>
<keyword evidence="8" id="KW-0833">Ubl conjugation pathway</keyword>
<dbReference type="InterPro" id="IPR015036">
    <property type="entry name" value="NRDP1"/>
</dbReference>
<evidence type="ECO:0000256" key="2">
    <source>
        <dbReference type="ARBA" id="ARBA00004906"/>
    </source>
</evidence>
<dbReference type="Proteomes" id="UP000186922">
    <property type="component" value="Unassembled WGS sequence"/>
</dbReference>
<dbReference type="InterPro" id="IPR013083">
    <property type="entry name" value="Znf_RING/FYVE/PHD"/>
</dbReference>
<dbReference type="GO" id="GO:0043122">
    <property type="term" value="P:regulation of canonical NF-kappaB signal transduction"/>
    <property type="evidence" value="ECO:0007669"/>
    <property type="project" value="TreeGrafter"/>
</dbReference>
<evidence type="ECO:0000256" key="11">
    <source>
        <dbReference type="ARBA" id="ARBA00031762"/>
    </source>
</evidence>
<keyword evidence="15" id="KW-1185">Reference proteome</keyword>
<evidence type="ECO:0000256" key="4">
    <source>
        <dbReference type="ARBA" id="ARBA00015711"/>
    </source>
</evidence>
<dbReference type="PROSITE" id="PS00518">
    <property type="entry name" value="ZF_RING_1"/>
    <property type="match status" value="1"/>
</dbReference>
<dbReference type="SMART" id="SM00184">
    <property type="entry name" value="RING"/>
    <property type="match status" value="1"/>
</dbReference>
<gene>
    <name evidence="14" type="primary">RvY_07478-1</name>
    <name evidence="14" type="synonym">RvY_07478.1</name>
    <name evidence="14" type="ORF">RvY_07478</name>
</gene>
<dbReference type="STRING" id="947166.A0A1D1VAS9"/>
<dbReference type="SUPFAM" id="SSF49599">
    <property type="entry name" value="TRAF domain-like"/>
    <property type="match status" value="1"/>
</dbReference>
<evidence type="ECO:0000313" key="14">
    <source>
        <dbReference type="EMBL" id="GAU95963.1"/>
    </source>
</evidence>
<proteinExistence type="predicted"/>
<dbReference type="PANTHER" id="PTHR10131:SF157">
    <property type="entry name" value="RECEPTOR-ASSOCIATED FACTOR, PUTATIVE-RELATED"/>
    <property type="match status" value="1"/>
</dbReference>
<reference evidence="14 15" key="1">
    <citation type="journal article" date="2016" name="Nat. Commun.">
        <title>Extremotolerant tardigrade genome and improved radiotolerance of human cultured cells by tardigrade-unique protein.</title>
        <authorList>
            <person name="Hashimoto T."/>
            <person name="Horikawa D.D."/>
            <person name="Saito Y."/>
            <person name="Kuwahara H."/>
            <person name="Kozuka-Hata H."/>
            <person name="Shin-I T."/>
            <person name="Minakuchi Y."/>
            <person name="Ohishi K."/>
            <person name="Motoyama A."/>
            <person name="Aizu T."/>
            <person name="Enomoto A."/>
            <person name="Kondo K."/>
            <person name="Tanaka S."/>
            <person name="Hara Y."/>
            <person name="Koshikawa S."/>
            <person name="Sagara H."/>
            <person name="Miura T."/>
            <person name="Yokobori S."/>
            <person name="Miyagawa K."/>
            <person name="Suzuki Y."/>
            <person name="Kubo T."/>
            <person name="Oyama M."/>
            <person name="Kohara Y."/>
            <person name="Fujiyama A."/>
            <person name="Arakawa K."/>
            <person name="Katayama T."/>
            <person name="Toyoda A."/>
            <person name="Kunieda T."/>
        </authorList>
    </citation>
    <scope>NUCLEOTIDE SEQUENCE [LARGE SCALE GENOMIC DNA]</scope>
    <source>
        <strain evidence="14 15">YOKOZUNA-1</strain>
    </source>
</reference>
<dbReference type="EC" id="2.3.2.27" evidence="3"/>
<evidence type="ECO:0000259" key="13">
    <source>
        <dbReference type="PROSITE" id="PS50089"/>
    </source>
</evidence>
<name>A0A1D1VAS9_RAMVA</name>
<comment type="catalytic activity">
    <reaction evidence="1">
        <text>S-ubiquitinyl-[E2 ubiquitin-conjugating enzyme]-L-cysteine + [acceptor protein]-L-lysine = [E2 ubiquitin-conjugating enzyme]-L-cysteine + N(6)-ubiquitinyl-[acceptor protein]-L-lysine.</text>
        <dbReference type="EC" id="2.3.2.27"/>
    </reaction>
</comment>
<accession>A0A1D1VAS9</accession>
<evidence type="ECO:0000256" key="10">
    <source>
        <dbReference type="ARBA" id="ARBA00030556"/>
    </source>
</evidence>
<evidence type="ECO:0000313" key="15">
    <source>
        <dbReference type="Proteomes" id="UP000186922"/>
    </source>
</evidence>
<comment type="caution">
    <text evidence="14">The sequence shown here is derived from an EMBL/GenBank/DDBJ whole genome shotgun (WGS) entry which is preliminary data.</text>
</comment>
<dbReference type="Gene3D" id="3.30.40.10">
    <property type="entry name" value="Zinc/RING finger domain, C3HC4 (zinc finger)"/>
    <property type="match status" value="2"/>
</dbReference>
<dbReference type="GO" id="GO:0061630">
    <property type="term" value="F:ubiquitin protein ligase activity"/>
    <property type="evidence" value="ECO:0007669"/>
    <property type="project" value="UniProtKB-EC"/>
</dbReference>
<keyword evidence="5" id="KW-0808">Transferase</keyword>
<keyword evidence="7 12" id="KW-0863">Zinc-finger</keyword>
<evidence type="ECO:0000256" key="3">
    <source>
        <dbReference type="ARBA" id="ARBA00012483"/>
    </source>
</evidence>
<dbReference type="UniPathway" id="UPA00143"/>
<dbReference type="GO" id="GO:0016567">
    <property type="term" value="P:protein ubiquitination"/>
    <property type="evidence" value="ECO:0007669"/>
    <property type="project" value="UniProtKB-UniPathway"/>
</dbReference>
<evidence type="ECO:0000256" key="7">
    <source>
        <dbReference type="ARBA" id="ARBA00022771"/>
    </source>
</evidence>
<comment type="pathway">
    <text evidence="2">Protein modification; protein ubiquitination.</text>
</comment>
<keyword evidence="6" id="KW-0479">Metal-binding</keyword>
<evidence type="ECO:0000256" key="5">
    <source>
        <dbReference type="ARBA" id="ARBA00022679"/>
    </source>
</evidence>
<dbReference type="OrthoDB" id="1630758at2759"/>
<evidence type="ECO:0000256" key="8">
    <source>
        <dbReference type="ARBA" id="ARBA00022786"/>
    </source>
</evidence>
<feature type="domain" description="RING-type" evidence="13">
    <location>
        <begin position="20"/>
        <end position="59"/>
    </location>
</feature>
<dbReference type="Pfam" id="PF08941">
    <property type="entry name" value="USP8_interact"/>
    <property type="match status" value="1"/>
</dbReference>
<dbReference type="AlphaFoldDB" id="A0A1D1VAS9"/>
<keyword evidence="9" id="KW-0862">Zinc</keyword>
<dbReference type="SUPFAM" id="SSF57850">
    <property type="entry name" value="RING/U-box"/>
    <property type="match status" value="1"/>
</dbReference>
<dbReference type="InterPro" id="IPR037255">
    <property type="entry name" value="NRDP1_C"/>
</dbReference>
<evidence type="ECO:0000256" key="12">
    <source>
        <dbReference type="PROSITE-ProRule" id="PRU00175"/>
    </source>
</evidence>